<feature type="non-terminal residue" evidence="1">
    <location>
        <position position="56"/>
    </location>
</feature>
<organism evidence="1 2">
    <name type="scientific">Streptomyces sparsogenes DSM 40356</name>
    <dbReference type="NCBI Taxonomy" id="1331668"/>
    <lineage>
        <taxon>Bacteria</taxon>
        <taxon>Bacillati</taxon>
        <taxon>Actinomycetota</taxon>
        <taxon>Actinomycetes</taxon>
        <taxon>Kitasatosporales</taxon>
        <taxon>Streptomycetaceae</taxon>
        <taxon>Streptomyces</taxon>
    </lineage>
</organism>
<evidence type="ECO:0000313" key="1">
    <source>
        <dbReference type="EMBL" id="OMI41134.1"/>
    </source>
</evidence>
<dbReference type="InterPro" id="IPR011032">
    <property type="entry name" value="GroES-like_sf"/>
</dbReference>
<dbReference type="Proteomes" id="UP000186168">
    <property type="component" value="Unassembled WGS sequence"/>
</dbReference>
<dbReference type="Gene3D" id="3.90.180.10">
    <property type="entry name" value="Medium-chain alcohol dehydrogenases, catalytic domain"/>
    <property type="match status" value="1"/>
</dbReference>
<comment type="caution">
    <text evidence="1">The sequence shown here is derived from an EMBL/GenBank/DDBJ whole genome shotgun (WGS) entry which is preliminary data.</text>
</comment>
<reference evidence="1 2" key="1">
    <citation type="submission" date="2013-05" db="EMBL/GenBank/DDBJ databases">
        <title>Genome sequence of Streptomyces sparsogenes DSM 40356.</title>
        <authorList>
            <person name="Coyne S."/>
            <person name="Seebeck F.P."/>
        </authorList>
    </citation>
    <scope>NUCLEOTIDE SEQUENCE [LARGE SCALE GENOMIC DNA]</scope>
    <source>
        <strain evidence="1 2">DSM 40356</strain>
    </source>
</reference>
<dbReference type="EMBL" id="ASQP01000039">
    <property type="protein sequence ID" value="OMI41134.1"/>
    <property type="molecule type" value="Genomic_DNA"/>
</dbReference>
<sequence length="56" mass="6213">MRALLYDPEAPQGLRLGEAPEPVPRDAQALIEVHATSLNFGELAYREERARPGQVL</sequence>
<keyword evidence="2" id="KW-1185">Reference proteome</keyword>
<proteinExistence type="predicted"/>
<accession>A0A1R1SS68</accession>
<evidence type="ECO:0000313" key="2">
    <source>
        <dbReference type="Proteomes" id="UP000186168"/>
    </source>
</evidence>
<gene>
    <name evidence="1" type="ORF">SPAR_02401</name>
</gene>
<dbReference type="AlphaFoldDB" id="A0A1R1SS68"/>
<dbReference type="SUPFAM" id="SSF50129">
    <property type="entry name" value="GroES-like"/>
    <property type="match status" value="1"/>
</dbReference>
<protein>
    <submittedName>
        <fullName evidence="1">Alcohol dehydrogenase</fullName>
    </submittedName>
</protein>
<name>A0A1R1SS68_9ACTN</name>